<dbReference type="AlphaFoldDB" id="A0A8S9LJA3"/>
<reference evidence="1" key="1">
    <citation type="submission" date="2019-12" db="EMBL/GenBank/DDBJ databases">
        <title>Genome sequencing and annotation of Brassica cretica.</title>
        <authorList>
            <person name="Studholme D.J."/>
            <person name="Sarris P.F."/>
        </authorList>
    </citation>
    <scope>NUCLEOTIDE SEQUENCE</scope>
    <source>
        <strain evidence="1">PFS-001/15</strain>
        <tissue evidence="1">Leaf</tissue>
    </source>
</reference>
<evidence type="ECO:0000313" key="2">
    <source>
        <dbReference type="Proteomes" id="UP000712281"/>
    </source>
</evidence>
<proteinExistence type="predicted"/>
<name>A0A8S9LJA3_BRACR</name>
<dbReference type="Proteomes" id="UP000712281">
    <property type="component" value="Unassembled WGS sequence"/>
</dbReference>
<accession>A0A8S9LJA3</accession>
<evidence type="ECO:0000313" key="1">
    <source>
        <dbReference type="EMBL" id="KAF2606159.1"/>
    </source>
</evidence>
<sequence>MAPLISTNSKRVPLPPSPGASNCLLSDGFFSVKSVDPSTGLVDPCPSFSTQKTAIPVKSIQDLRESLKVHVEMIFLPPSESDRPWLAHSGVLYYVRGELVTFDSLFLPSCLNIGIDVEMEPQMLEAMTAFNSVSSKLGAYDLVGNSRIVLTVIDSLKNWASKYFFVKIDENFFSVDFVRILKLGCWGRDERLKELEASGPTHLIQLKSTHYSLSASGAVVVLQETELKRLINDAQHDCCKCQDHLDLELKSHEDKVCCMNVSMEGKMREAEKKYQAQFDIAKRAFVDSEAVHERDLLVSKATERLI</sequence>
<protein>
    <submittedName>
        <fullName evidence="1">Uncharacterized protein</fullName>
    </submittedName>
</protein>
<dbReference type="EMBL" id="QGKW02000276">
    <property type="protein sequence ID" value="KAF2606159.1"/>
    <property type="molecule type" value="Genomic_DNA"/>
</dbReference>
<comment type="caution">
    <text evidence="1">The sequence shown here is derived from an EMBL/GenBank/DDBJ whole genome shotgun (WGS) entry which is preliminary data.</text>
</comment>
<gene>
    <name evidence="1" type="ORF">F2Q68_00044394</name>
</gene>
<organism evidence="1 2">
    <name type="scientific">Brassica cretica</name>
    <name type="common">Mustard</name>
    <dbReference type="NCBI Taxonomy" id="69181"/>
    <lineage>
        <taxon>Eukaryota</taxon>
        <taxon>Viridiplantae</taxon>
        <taxon>Streptophyta</taxon>
        <taxon>Embryophyta</taxon>
        <taxon>Tracheophyta</taxon>
        <taxon>Spermatophyta</taxon>
        <taxon>Magnoliopsida</taxon>
        <taxon>eudicotyledons</taxon>
        <taxon>Gunneridae</taxon>
        <taxon>Pentapetalae</taxon>
        <taxon>rosids</taxon>
        <taxon>malvids</taxon>
        <taxon>Brassicales</taxon>
        <taxon>Brassicaceae</taxon>
        <taxon>Brassiceae</taxon>
        <taxon>Brassica</taxon>
    </lineage>
</organism>